<evidence type="ECO:0000256" key="8">
    <source>
        <dbReference type="ARBA" id="ARBA00022694"/>
    </source>
</evidence>
<dbReference type="NCBIfam" id="TIGR00048">
    <property type="entry name" value="rRNA_mod_RlmN"/>
    <property type="match status" value="1"/>
</dbReference>
<keyword evidence="3 12" id="KW-0963">Cytoplasm</keyword>
<evidence type="ECO:0000313" key="15">
    <source>
        <dbReference type="Proteomes" id="UP001220478"/>
    </source>
</evidence>
<dbReference type="GO" id="GO:0032259">
    <property type="term" value="P:methylation"/>
    <property type="evidence" value="ECO:0007669"/>
    <property type="project" value="UniProtKB-KW"/>
</dbReference>
<keyword evidence="12" id="KW-1015">Disulfide bond</keyword>
<comment type="subcellular location">
    <subcellularLocation>
        <location evidence="1 12">Cytoplasm</location>
    </subcellularLocation>
</comment>
<proteinExistence type="inferred from homology"/>
<evidence type="ECO:0000256" key="6">
    <source>
        <dbReference type="ARBA" id="ARBA00022679"/>
    </source>
</evidence>
<dbReference type="InterPro" id="IPR007197">
    <property type="entry name" value="rSAM"/>
</dbReference>
<evidence type="ECO:0000256" key="2">
    <source>
        <dbReference type="ARBA" id="ARBA00022485"/>
    </source>
</evidence>
<dbReference type="PANTHER" id="PTHR30544">
    <property type="entry name" value="23S RRNA METHYLTRANSFERASE"/>
    <property type="match status" value="1"/>
</dbReference>
<dbReference type="PANTHER" id="PTHR30544:SF5">
    <property type="entry name" value="RADICAL SAM CORE DOMAIN-CONTAINING PROTEIN"/>
    <property type="match status" value="1"/>
</dbReference>
<evidence type="ECO:0000256" key="7">
    <source>
        <dbReference type="ARBA" id="ARBA00022691"/>
    </source>
</evidence>
<protein>
    <recommendedName>
        <fullName evidence="12">Probable dual-specificity RNA methyltransferase RlmN</fullName>
        <ecNumber evidence="12">2.1.1.192</ecNumber>
    </recommendedName>
    <alternativeName>
        <fullName evidence="12">23S rRNA (adenine(2503)-C(2))-methyltransferase</fullName>
    </alternativeName>
    <alternativeName>
        <fullName evidence="12">23S rRNA m2A2503 methyltransferase</fullName>
    </alternativeName>
    <alternativeName>
        <fullName evidence="12">Ribosomal RNA large subunit methyltransferase N</fullName>
    </alternativeName>
    <alternativeName>
        <fullName evidence="12">tRNA (adenine(37)-C(2))-methyltransferase</fullName>
    </alternativeName>
    <alternativeName>
        <fullName evidence="12">tRNA m2A37 methyltransferase</fullName>
    </alternativeName>
</protein>
<keyword evidence="6 12" id="KW-0808">Transferase</keyword>
<dbReference type="Proteomes" id="UP001220478">
    <property type="component" value="Chromosome"/>
</dbReference>
<feature type="binding site" evidence="12">
    <location>
        <position position="306"/>
    </location>
    <ligand>
        <name>S-adenosyl-L-methionine</name>
        <dbReference type="ChEBI" id="CHEBI:59789"/>
    </ligand>
</feature>
<evidence type="ECO:0000256" key="9">
    <source>
        <dbReference type="ARBA" id="ARBA00022723"/>
    </source>
</evidence>
<evidence type="ECO:0000259" key="13">
    <source>
        <dbReference type="PROSITE" id="PS51918"/>
    </source>
</evidence>
<evidence type="ECO:0000256" key="3">
    <source>
        <dbReference type="ARBA" id="ARBA00022490"/>
    </source>
</evidence>
<dbReference type="InterPro" id="IPR040072">
    <property type="entry name" value="Methyltransferase_A"/>
</dbReference>
<feature type="binding site" evidence="12">
    <location>
        <position position="127"/>
    </location>
    <ligand>
        <name>[4Fe-4S] cluster</name>
        <dbReference type="ChEBI" id="CHEBI:49883"/>
        <note>4Fe-4S-S-AdoMet</note>
    </ligand>
</feature>
<dbReference type="InterPro" id="IPR004383">
    <property type="entry name" value="rRNA_lsu_MTrfase_RlmN/Cfr"/>
</dbReference>
<reference evidence="14 15" key="1">
    <citation type="submission" date="2023-02" db="EMBL/GenBank/DDBJ databases">
        <title>Novel Oscillospiraceae bacterial genomes.</title>
        <authorList>
            <person name="Srinivasan S."/>
            <person name="Austin M.N."/>
            <person name="Fiedler T.L."/>
            <person name="Strenk S.M."/>
            <person name="Agnew K.J."/>
            <person name="Nagana Gowda G.A."/>
            <person name="Raftery D."/>
            <person name="Beamer M.A."/>
            <person name="Achilles S.L."/>
            <person name="Wiesenfeld H.C."/>
            <person name="Fredricks D.N."/>
            <person name="Hillier S.L."/>
        </authorList>
    </citation>
    <scope>NUCLEOTIDE SEQUENCE [LARGE SCALE GENOMIC DNA]</scope>
    <source>
        <strain evidence="14 15">CHIC02 1186E3-8</strain>
    </source>
</reference>
<keyword evidence="5 12" id="KW-0489">Methyltransferase</keyword>
<evidence type="ECO:0000256" key="12">
    <source>
        <dbReference type="HAMAP-Rule" id="MF_01849"/>
    </source>
</evidence>
<gene>
    <name evidence="12 14" type="primary">rlmN</name>
    <name evidence="14" type="ORF">PYS61_05125</name>
</gene>
<dbReference type="RefSeq" id="WP_315571395.1">
    <property type="nucleotide sequence ID" value="NZ_CP118868.1"/>
</dbReference>
<organism evidence="14 15">
    <name type="scientific">Amygdalobacter indicium</name>
    <dbReference type="NCBI Taxonomy" id="3029272"/>
    <lineage>
        <taxon>Bacteria</taxon>
        <taxon>Bacillati</taxon>
        <taxon>Bacillota</taxon>
        <taxon>Clostridia</taxon>
        <taxon>Eubacteriales</taxon>
        <taxon>Oscillospiraceae</taxon>
        <taxon>Amygdalobacter</taxon>
    </lineage>
</organism>
<dbReference type="PROSITE" id="PS51918">
    <property type="entry name" value="RADICAL_SAM"/>
    <property type="match status" value="1"/>
</dbReference>
<dbReference type="InterPro" id="IPR027492">
    <property type="entry name" value="RNA_MTrfase_RlmN"/>
</dbReference>
<dbReference type="InterPro" id="IPR013785">
    <property type="entry name" value="Aldolase_TIM"/>
</dbReference>
<keyword evidence="4 12" id="KW-0698">rRNA processing</keyword>
<evidence type="ECO:0000256" key="11">
    <source>
        <dbReference type="ARBA" id="ARBA00023014"/>
    </source>
</evidence>
<comment type="catalytic activity">
    <reaction evidence="12">
        <text>adenosine(37) in tRNA + 2 reduced [2Fe-2S]-[ferredoxin] + 2 S-adenosyl-L-methionine = 2-methyladenosine(37) in tRNA + 5'-deoxyadenosine + L-methionine + 2 oxidized [2Fe-2S]-[ferredoxin] + S-adenosyl-L-homocysteine</text>
        <dbReference type="Rhea" id="RHEA:43332"/>
        <dbReference type="Rhea" id="RHEA-COMP:10000"/>
        <dbReference type="Rhea" id="RHEA-COMP:10001"/>
        <dbReference type="Rhea" id="RHEA-COMP:10162"/>
        <dbReference type="Rhea" id="RHEA-COMP:10485"/>
        <dbReference type="ChEBI" id="CHEBI:17319"/>
        <dbReference type="ChEBI" id="CHEBI:33737"/>
        <dbReference type="ChEBI" id="CHEBI:33738"/>
        <dbReference type="ChEBI" id="CHEBI:57844"/>
        <dbReference type="ChEBI" id="CHEBI:57856"/>
        <dbReference type="ChEBI" id="CHEBI:59789"/>
        <dbReference type="ChEBI" id="CHEBI:74411"/>
        <dbReference type="ChEBI" id="CHEBI:74497"/>
        <dbReference type="EC" id="2.1.1.192"/>
    </reaction>
</comment>
<evidence type="ECO:0000256" key="5">
    <source>
        <dbReference type="ARBA" id="ARBA00022603"/>
    </source>
</evidence>
<feature type="binding site" evidence="12">
    <location>
        <begin position="230"/>
        <end position="232"/>
    </location>
    <ligand>
        <name>S-adenosyl-L-methionine</name>
        <dbReference type="ChEBI" id="CHEBI:59789"/>
    </ligand>
</feature>
<keyword evidence="7 12" id="KW-0949">S-adenosyl-L-methionine</keyword>
<keyword evidence="9 12" id="KW-0479">Metal-binding</keyword>
<keyword evidence="11 12" id="KW-0411">Iron-sulfur</keyword>
<evidence type="ECO:0000313" key="14">
    <source>
        <dbReference type="EMBL" id="WEG35314.1"/>
    </source>
</evidence>
<comment type="caution">
    <text evidence="12">Lacks conserved residue(s) required for the propagation of feature annotation.</text>
</comment>
<feature type="binding site" evidence="12">
    <location>
        <begin position="175"/>
        <end position="176"/>
    </location>
    <ligand>
        <name>S-adenosyl-L-methionine</name>
        <dbReference type="ChEBI" id="CHEBI:59789"/>
    </ligand>
</feature>
<evidence type="ECO:0000256" key="10">
    <source>
        <dbReference type="ARBA" id="ARBA00023004"/>
    </source>
</evidence>
<feature type="domain" description="Radical SAM core" evidence="13">
    <location>
        <begin position="113"/>
        <end position="344"/>
    </location>
</feature>
<feature type="active site" description="S-methylcysteine intermediate" evidence="12">
    <location>
        <position position="349"/>
    </location>
</feature>
<sequence length="375" mass="42073">MPDNYSMQAALDKVQAQHRLLYDLNYAELQDCVCKCGAGKFRAQQIQSWLNKGVVSFAEMLNIPKQLTAALAKDYTLDYPKQLLVKVSQIDGSRKYLFQMSDGNIIEAVYMPYKKSNSVCISSQAGCRMGCAFCASTLIKYGRNLSAGEMMGQIYRIQRDLGEIRIDHVVVMGIGEPLENLQELLRFLRMLNAKEGLNISLRHVTVSTCGLVPAIYKLAEAKLPITLAISLHSALQAKRESIMPIAKTFDLRTLKQACITYQKLSGRRLSFEYALFKGFNDSIEDANYLADYIKGIVSHVNLIPVNPVPGTDFVPPSAETVEKFKQVLLKRKIEVTVRQKKGQDIFAACGQLRRQKLQSDVRKENCAASSERIKI</sequence>
<dbReference type="GO" id="GO:0008168">
    <property type="term" value="F:methyltransferase activity"/>
    <property type="evidence" value="ECO:0007669"/>
    <property type="project" value="UniProtKB-KW"/>
</dbReference>
<evidence type="ECO:0000256" key="1">
    <source>
        <dbReference type="ARBA" id="ARBA00004496"/>
    </source>
</evidence>
<name>A0ABY8C5V4_9FIRM</name>
<dbReference type="Pfam" id="PF04055">
    <property type="entry name" value="Radical_SAM"/>
    <property type="match status" value="1"/>
</dbReference>
<dbReference type="Pfam" id="PF21016">
    <property type="entry name" value="RlmN_N"/>
    <property type="match status" value="1"/>
</dbReference>
<dbReference type="SFLD" id="SFLDS00029">
    <property type="entry name" value="Radical_SAM"/>
    <property type="match status" value="1"/>
</dbReference>
<dbReference type="HAMAP" id="MF_01849">
    <property type="entry name" value="RNA_methyltr_RlmN"/>
    <property type="match status" value="1"/>
</dbReference>
<comment type="similarity">
    <text evidence="12">Belongs to the radical SAM superfamily. RlmN family.</text>
</comment>
<dbReference type="EC" id="2.1.1.192" evidence="12"/>
<dbReference type="InterPro" id="IPR048641">
    <property type="entry name" value="RlmN_N"/>
</dbReference>
<keyword evidence="10 12" id="KW-0408">Iron</keyword>
<dbReference type="SFLD" id="SFLDG01062">
    <property type="entry name" value="methyltransferase_(Class_A)"/>
    <property type="match status" value="1"/>
</dbReference>
<feature type="binding site" evidence="12">
    <location>
        <position position="131"/>
    </location>
    <ligand>
        <name>[4Fe-4S] cluster</name>
        <dbReference type="ChEBI" id="CHEBI:49883"/>
        <note>4Fe-4S-S-AdoMet</note>
    </ligand>
</feature>
<keyword evidence="2 12" id="KW-0004">4Fe-4S</keyword>
<comment type="catalytic activity">
    <reaction evidence="12">
        <text>adenosine(2503) in 23S rRNA + 2 reduced [2Fe-2S]-[ferredoxin] + 2 S-adenosyl-L-methionine = 2-methyladenosine(2503) in 23S rRNA + 5'-deoxyadenosine + L-methionine + 2 oxidized [2Fe-2S]-[ferredoxin] + S-adenosyl-L-homocysteine</text>
        <dbReference type="Rhea" id="RHEA:42916"/>
        <dbReference type="Rhea" id="RHEA-COMP:10000"/>
        <dbReference type="Rhea" id="RHEA-COMP:10001"/>
        <dbReference type="Rhea" id="RHEA-COMP:10152"/>
        <dbReference type="Rhea" id="RHEA-COMP:10282"/>
        <dbReference type="ChEBI" id="CHEBI:17319"/>
        <dbReference type="ChEBI" id="CHEBI:33737"/>
        <dbReference type="ChEBI" id="CHEBI:33738"/>
        <dbReference type="ChEBI" id="CHEBI:57844"/>
        <dbReference type="ChEBI" id="CHEBI:57856"/>
        <dbReference type="ChEBI" id="CHEBI:59789"/>
        <dbReference type="ChEBI" id="CHEBI:74411"/>
        <dbReference type="ChEBI" id="CHEBI:74497"/>
        <dbReference type="EC" id="2.1.1.192"/>
    </reaction>
</comment>
<comment type="cofactor">
    <cofactor evidence="12">
        <name>[4Fe-4S] cluster</name>
        <dbReference type="ChEBI" id="CHEBI:49883"/>
    </cofactor>
    <text evidence="12">Binds 1 [4Fe-4S] cluster. The cluster is coordinated with 3 cysteines and an exchangeable S-adenosyl-L-methionine.</text>
</comment>
<dbReference type="PIRSF" id="PIRSF006004">
    <property type="entry name" value="CHP00048"/>
    <property type="match status" value="1"/>
</dbReference>
<feature type="binding site" evidence="12">
    <location>
        <position position="134"/>
    </location>
    <ligand>
        <name>[4Fe-4S] cluster</name>
        <dbReference type="ChEBI" id="CHEBI:49883"/>
        <note>4Fe-4S-S-AdoMet</note>
    </ligand>
</feature>
<dbReference type="Gene3D" id="3.20.20.70">
    <property type="entry name" value="Aldolase class I"/>
    <property type="match status" value="1"/>
</dbReference>
<keyword evidence="15" id="KW-1185">Reference proteome</keyword>
<dbReference type="InterPro" id="IPR058240">
    <property type="entry name" value="rSAM_sf"/>
</dbReference>
<dbReference type="SFLD" id="SFLDF00275">
    <property type="entry name" value="adenosine_C2_methyltransferase"/>
    <property type="match status" value="1"/>
</dbReference>
<comment type="function">
    <text evidence="12">Specifically methylates position 2 of adenine 2503 in 23S rRNA and position 2 of adenine 37 in tRNAs.</text>
</comment>
<feature type="active site" description="Proton acceptor" evidence="12">
    <location>
        <position position="107"/>
    </location>
</feature>
<accession>A0ABY8C5V4</accession>
<dbReference type="EMBL" id="CP118868">
    <property type="protein sequence ID" value="WEG35314.1"/>
    <property type="molecule type" value="Genomic_DNA"/>
</dbReference>
<evidence type="ECO:0000256" key="4">
    <source>
        <dbReference type="ARBA" id="ARBA00022552"/>
    </source>
</evidence>
<dbReference type="Gene3D" id="1.10.150.530">
    <property type="match status" value="1"/>
</dbReference>
<dbReference type="SUPFAM" id="SSF102114">
    <property type="entry name" value="Radical SAM enzymes"/>
    <property type="match status" value="1"/>
</dbReference>
<feature type="binding site" evidence="12">
    <location>
        <position position="207"/>
    </location>
    <ligand>
        <name>S-adenosyl-L-methionine</name>
        <dbReference type="ChEBI" id="CHEBI:59789"/>
    </ligand>
</feature>
<comment type="miscellaneous">
    <text evidence="12">Reaction proceeds by a ping-pong mechanism involving intermediate methylation of a conserved cysteine residue.</text>
</comment>
<dbReference type="CDD" id="cd01335">
    <property type="entry name" value="Radical_SAM"/>
    <property type="match status" value="1"/>
</dbReference>
<keyword evidence="8 12" id="KW-0819">tRNA processing</keyword>